<evidence type="ECO:0000256" key="1">
    <source>
        <dbReference type="SAM" id="MobiDB-lite"/>
    </source>
</evidence>
<reference evidence="4" key="1">
    <citation type="journal article" date="2019" name="Int. J. Syst. Evol. Microbiol.">
        <title>The Global Catalogue of Microorganisms (GCM) 10K type strain sequencing project: providing services to taxonomists for standard genome sequencing and annotation.</title>
        <authorList>
            <consortium name="The Broad Institute Genomics Platform"/>
            <consortium name="The Broad Institute Genome Sequencing Center for Infectious Disease"/>
            <person name="Wu L."/>
            <person name="Ma J."/>
        </authorList>
    </citation>
    <scope>NUCLEOTIDE SEQUENCE [LARGE SCALE GENOMIC DNA]</scope>
    <source>
        <strain evidence="4">KCTC 5701</strain>
    </source>
</reference>
<evidence type="ECO:0000313" key="4">
    <source>
        <dbReference type="Proteomes" id="UP001596065"/>
    </source>
</evidence>
<feature type="domain" description="eCIS core" evidence="2">
    <location>
        <begin position="89"/>
        <end position="160"/>
    </location>
</feature>
<dbReference type="Pfam" id="PF13699">
    <property type="entry name" value="eCIS_core"/>
    <property type="match status" value="1"/>
</dbReference>
<feature type="region of interest" description="Disordered" evidence="1">
    <location>
        <begin position="51"/>
        <end position="94"/>
    </location>
</feature>
<protein>
    <submittedName>
        <fullName evidence="3">DUF4157 domain-containing protein</fullName>
    </submittedName>
</protein>
<gene>
    <name evidence="3" type="ORF">ACFP3J_00530</name>
</gene>
<feature type="region of interest" description="Disordered" evidence="1">
    <location>
        <begin position="1"/>
        <end position="28"/>
    </location>
</feature>
<keyword evidence="4" id="KW-1185">Reference proteome</keyword>
<accession>A0ABW0W8F4</accession>
<feature type="compositionally biased region" description="Basic and acidic residues" evidence="1">
    <location>
        <begin position="54"/>
        <end position="94"/>
    </location>
</feature>
<evidence type="ECO:0000313" key="3">
    <source>
        <dbReference type="EMBL" id="MFC5653978.1"/>
    </source>
</evidence>
<dbReference type="Proteomes" id="UP001596065">
    <property type="component" value="Unassembled WGS sequence"/>
</dbReference>
<name>A0ABW0W8F4_STRNO</name>
<dbReference type="InterPro" id="IPR025295">
    <property type="entry name" value="eCIS_core_dom"/>
</dbReference>
<sequence>MHSEDQARPARERKGPAHPPQAAYRTPLPALLALQSSVGNAAVVQMLRRPGHPGAREEHRHGADRDRRQTEHPVQRSTVHDVLRTPGRPLDDDTRKEMETRLGADFSDVRVHMDAAAQASAADIGARAYTSGSHVVIGAAGGDKHTLAHELTHVIQQRQGPVAGTDNGDGLSVSDPGDHFEQQAEANARRAMSGPPVARSADAGRSGRGDGGGVVQRVKRTRDESAEEQISEDAVNLIGSSVGREDTYAGGQGRKIPKTPKEAACWEWAVRAAEDSGGLDRGEYWNYLIGLSEEDDVRELDQVEPAVRSDLDRLRDDITAAGMRFDPENLEAQHDEAAIRPLMERAVRTFVQSHGLRIDAENPAGWIMCHYRMDGAFGVPEHFWIELPVPRGGRVLLQTVPDIPYIEAGGTDLRWHDENSVAERQEGHETYETIEVPVAALKGSHTKIINGIMERRTRRRATEPSSRP</sequence>
<organism evidence="3 4">
    <name type="scientific">Streptomyces nogalater</name>
    <dbReference type="NCBI Taxonomy" id="38314"/>
    <lineage>
        <taxon>Bacteria</taxon>
        <taxon>Bacillati</taxon>
        <taxon>Actinomycetota</taxon>
        <taxon>Actinomycetes</taxon>
        <taxon>Kitasatosporales</taxon>
        <taxon>Streptomycetaceae</taxon>
        <taxon>Streptomyces</taxon>
    </lineage>
</organism>
<feature type="compositionally biased region" description="Basic and acidic residues" evidence="1">
    <location>
        <begin position="1"/>
        <end position="15"/>
    </location>
</feature>
<dbReference type="RefSeq" id="WP_344348028.1">
    <property type="nucleotide sequence ID" value="NZ_BAAASM010000014.1"/>
</dbReference>
<evidence type="ECO:0000259" key="2">
    <source>
        <dbReference type="Pfam" id="PF13699"/>
    </source>
</evidence>
<dbReference type="EMBL" id="JBHSOE010000001">
    <property type="protein sequence ID" value="MFC5653978.1"/>
    <property type="molecule type" value="Genomic_DNA"/>
</dbReference>
<proteinExistence type="predicted"/>
<comment type="caution">
    <text evidence="3">The sequence shown here is derived from an EMBL/GenBank/DDBJ whole genome shotgun (WGS) entry which is preliminary data.</text>
</comment>
<feature type="region of interest" description="Disordered" evidence="1">
    <location>
        <begin position="185"/>
        <end position="230"/>
    </location>
</feature>